<evidence type="ECO:0000313" key="3">
    <source>
        <dbReference type="Proteomes" id="UP000027616"/>
    </source>
</evidence>
<dbReference type="KEGG" id="rbc:BN938_1823"/>
<proteinExistence type="predicted"/>
<dbReference type="EMBL" id="HG934468">
    <property type="protein sequence ID" value="CDN31903.1"/>
    <property type="molecule type" value="Genomic_DNA"/>
</dbReference>
<gene>
    <name evidence="2" type="ORF">BN938_1823</name>
</gene>
<feature type="compositionally biased region" description="Basic and acidic residues" evidence="1">
    <location>
        <begin position="60"/>
        <end position="71"/>
    </location>
</feature>
<dbReference type="AlphaFoldDB" id="A0A060RD52"/>
<organism evidence="2 3">
    <name type="scientific">Mucinivorans hirudinis</name>
    <dbReference type="NCBI Taxonomy" id="1433126"/>
    <lineage>
        <taxon>Bacteria</taxon>
        <taxon>Pseudomonadati</taxon>
        <taxon>Bacteroidota</taxon>
        <taxon>Bacteroidia</taxon>
        <taxon>Bacteroidales</taxon>
        <taxon>Rikenellaceae</taxon>
        <taxon>Mucinivorans</taxon>
    </lineage>
</organism>
<feature type="region of interest" description="Disordered" evidence="1">
    <location>
        <begin position="60"/>
        <end position="82"/>
    </location>
</feature>
<name>A0A060RD52_9BACT</name>
<dbReference type="Proteomes" id="UP000027616">
    <property type="component" value="Chromosome I"/>
</dbReference>
<feature type="compositionally biased region" description="Polar residues" evidence="1">
    <location>
        <begin position="72"/>
        <end position="82"/>
    </location>
</feature>
<evidence type="ECO:0000256" key="1">
    <source>
        <dbReference type="SAM" id="MobiDB-lite"/>
    </source>
</evidence>
<dbReference type="STRING" id="1433126.BN938_1823"/>
<reference evidence="2 3" key="1">
    <citation type="journal article" date="2015" name="Genome Announc.">
        <title>Complete Genome Sequence of the Novel Leech Symbiont Mucinivorans hirudinis M3T.</title>
        <authorList>
            <person name="Nelson M.C."/>
            <person name="Bomar L."/>
            <person name="Graf J."/>
        </authorList>
    </citation>
    <scope>NUCLEOTIDE SEQUENCE [LARGE SCALE GENOMIC DNA]</scope>
    <source>
        <strain evidence="3">M3</strain>
    </source>
</reference>
<accession>A0A060RD52</accession>
<evidence type="ECO:0000313" key="2">
    <source>
        <dbReference type="EMBL" id="CDN31903.1"/>
    </source>
</evidence>
<sequence length="82" mass="9456">MQKYGVSKTYVEQIIYHQNEPAKGKQCVRCGKLITTYYWNRNDGICNKCKEKGILKSLEDEQDRDVEHNEGSTRGTDPNTIS</sequence>
<dbReference type="HOGENOM" id="CLU_2554551_0_0_10"/>
<keyword evidence="3" id="KW-1185">Reference proteome</keyword>
<protein>
    <submittedName>
        <fullName evidence="2">Uncharacterized protein</fullName>
    </submittedName>
</protein>